<dbReference type="KEGG" id="cthr:CTHT_0049490"/>
<evidence type="ECO:0000313" key="3">
    <source>
        <dbReference type="Proteomes" id="UP000008066"/>
    </source>
</evidence>
<dbReference type="OrthoDB" id="5409895at2759"/>
<dbReference type="InterPro" id="IPR029058">
    <property type="entry name" value="AB_hydrolase_fold"/>
</dbReference>
<evidence type="ECO:0000313" key="2">
    <source>
        <dbReference type="EMBL" id="EGS19482.1"/>
    </source>
</evidence>
<dbReference type="Proteomes" id="UP000008066">
    <property type="component" value="Unassembled WGS sequence"/>
</dbReference>
<sequence length="434" mass="48459">MGSSEDITYIIGNALHQTAEHHESFEKLWTKKWKPLCEMRVYPFMFGTPQDFEPVAQAIIAKGLKPPYDWDEYASMFFPKAEELFKRAEEAEGKEEREKAAELFLRSSALYRISRFPIPRSPKQRLAWQKNKEAFYRGAALLPTPILPLQIPHTHRSPSNPTTELSVIQANLCLPSSSAATPPPLVILLTGLDGYRTELGIWQPGFSAQGIATLVLEIPGTGDSPCTAQSAPDAVDRFWDSVADWIGEQHSRGTIDKSRVVLWGFSTGGFYALRAAHTHPALFKAVVSLGGGCDRMFAADWLANADKREYPFDLCGALAAKFGYDPSGTDPAGRQRFVDEAYSKYSLVVDGTLDKPCCERVLLVNGELDEIFPIEDLWMALQHGRAKEARVVKGRKHMGEPESFRVVLRWIWGVLELEGDPMVLLGGLAREVKY</sequence>
<protein>
    <submittedName>
        <fullName evidence="2">Uncharacterized protein</fullName>
    </submittedName>
</protein>
<dbReference type="RefSeq" id="XP_006695304.1">
    <property type="nucleotide sequence ID" value="XM_006695241.1"/>
</dbReference>
<dbReference type="InterPro" id="IPR050261">
    <property type="entry name" value="FrsA_esterase"/>
</dbReference>
<proteinExistence type="predicted"/>
<reference evidence="2 3" key="1">
    <citation type="journal article" date="2011" name="Cell">
        <title>Insight into structure and assembly of the nuclear pore complex by utilizing the genome of a eukaryotic thermophile.</title>
        <authorList>
            <person name="Amlacher S."/>
            <person name="Sarges P."/>
            <person name="Flemming D."/>
            <person name="van Noort V."/>
            <person name="Kunze R."/>
            <person name="Devos D.P."/>
            <person name="Arumugam M."/>
            <person name="Bork P."/>
            <person name="Hurt E."/>
        </authorList>
    </citation>
    <scope>NUCLEOTIDE SEQUENCE [LARGE SCALE GENOMIC DNA]</scope>
    <source>
        <strain evidence="3">DSM 1495 / CBS 144.50 / IMI 039719</strain>
    </source>
</reference>
<accession>G0SBA2</accession>
<dbReference type="PANTHER" id="PTHR22946:SF12">
    <property type="entry name" value="CONIDIAL PIGMENT BIOSYNTHESIS PROTEIN AYG1 (AFU_ORTHOLOGUE AFUA_2G17550)"/>
    <property type="match status" value="1"/>
</dbReference>
<keyword evidence="1" id="KW-0378">Hydrolase</keyword>
<evidence type="ECO:0000256" key="1">
    <source>
        <dbReference type="ARBA" id="ARBA00022801"/>
    </source>
</evidence>
<dbReference type="GeneID" id="18258987"/>
<dbReference type="HOGENOM" id="CLU_053723_1_0_1"/>
<dbReference type="PANTHER" id="PTHR22946">
    <property type="entry name" value="DIENELACTONE HYDROLASE DOMAIN-CONTAINING PROTEIN-RELATED"/>
    <property type="match status" value="1"/>
</dbReference>
<dbReference type="OMA" id="HHESFEQ"/>
<gene>
    <name evidence="2" type="ORF">CTHT_0049490</name>
</gene>
<dbReference type="InterPro" id="IPR010520">
    <property type="entry name" value="FrsA-like"/>
</dbReference>
<keyword evidence="3" id="KW-1185">Reference proteome</keyword>
<organism evidence="3">
    <name type="scientific">Chaetomium thermophilum (strain DSM 1495 / CBS 144.50 / IMI 039719)</name>
    <name type="common">Thermochaetoides thermophila</name>
    <dbReference type="NCBI Taxonomy" id="759272"/>
    <lineage>
        <taxon>Eukaryota</taxon>
        <taxon>Fungi</taxon>
        <taxon>Dikarya</taxon>
        <taxon>Ascomycota</taxon>
        <taxon>Pezizomycotina</taxon>
        <taxon>Sordariomycetes</taxon>
        <taxon>Sordariomycetidae</taxon>
        <taxon>Sordariales</taxon>
        <taxon>Chaetomiaceae</taxon>
        <taxon>Thermochaetoides</taxon>
    </lineage>
</organism>
<dbReference type="EMBL" id="GL988044">
    <property type="protein sequence ID" value="EGS19482.1"/>
    <property type="molecule type" value="Genomic_DNA"/>
</dbReference>
<dbReference type="Gene3D" id="3.40.50.1820">
    <property type="entry name" value="alpha/beta hydrolase"/>
    <property type="match status" value="1"/>
</dbReference>
<dbReference type="Pfam" id="PF06500">
    <property type="entry name" value="FrsA-like"/>
    <property type="match status" value="1"/>
</dbReference>
<dbReference type="eggNOG" id="ENOG502S29V">
    <property type="taxonomic scope" value="Eukaryota"/>
</dbReference>
<dbReference type="AlphaFoldDB" id="G0SBA2"/>
<dbReference type="GO" id="GO:0016787">
    <property type="term" value="F:hydrolase activity"/>
    <property type="evidence" value="ECO:0007669"/>
    <property type="project" value="UniProtKB-KW"/>
</dbReference>
<dbReference type="SUPFAM" id="SSF53474">
    <property type="entry name" value="alpha/beta-Hydrolases"/>
    <property type="match status" value="1"/>
</dbReference>
<name>G0SBA2_CHATD</name>